<dbReference type="InterPro" id="IPR035427">
    <property type="entry name" value="Tim10-like_dom_sf"/>
</dbReference>
<dbReference type="Pfam" id="PF01419">
    <property type="entry name" value="Jacalin"/>
    <property type="match status" value="1"/>
</dbReference>
<organism evidence="3 4">
    <name type="scientific">Lolium multiflorum</name>
    <name type="common">Italian ryegrass</name>
    <name type="synonym">Lolium perenne subsp. multiflorum</name>
    <dbReference type="NCBI Taxonomy" id="4521"/>
    <lineage>
        <taxon>Eukaryota</taxon>
        <taxon>Viridiplantae</taxon>
        <taxon>Streptophyta</taxon>
        <taxon>Embryophyta</taxon>
        <taxon>Tracheophyta</taxon>
        <taxon>Spermatophyta</taxon>
        <taxon>Magnoliopsida</taxon>
        <taxon>Liliopsida</taxon>
        <taxon>Poales</taxon>
        <taxon>Poaceae</taxon>
        <taxon>BOP clade</taxon>
        <taxon>Pooideae</taxon>
        <taxon>Poodae</taxon>
        <taxon>Poeae</taxon>
        <taxon>Poeae Chloroplast Group 2 (Poeae type)</taxon>
        <taxon>Loliodinae</taxon>
        <taxon>Loliinae</taxon>
        <taxon>Lolium</taxon>
    </lineage>
</organism>
<evidence type="ECO:0000259" key="2">
    <source>
        <dbReference type="PROSITE" id="PS51752"/>
    </source>
</evidence>
<dbReference type="GO" id="GO:0030246">
    <property type="term" value="F:carbohydrate binding"/>
    <property type="evidence" value="ECO:0007669"/>
    <property type="project" value="UniProtKB-KW"/>
</dbReference>
<protein>
    <recommendedName>
        <fullName evidence="2">Jacalin-type lectin domain-containing protein</fullName>
    </recommendedName>
</protein>
<evidence type="ECO:0000313" key="3">
    <source>
        <dbReference type="EMBL" id="KAK1632189.1"/>
    </source>
</evidence>
<dbReference type="Gene3D" id="2.100.10.30">
    <property type="entry name" value="Jacalin-like lectin domain"/>
    <property type="match status" value="1"/>
</dbReference>
<reference evidence="3" key="1">
    <citation type="submission" date="2023-07" db="EMBL/GenBank/DDBJ databases">
        <title>A chromosome-level genome assembly of Lolium multiflorum.</title>
        <authorList>
            <person name="Chen Y."/>
            <person name="Copetti D."/>
            <person name="Kolliker R."/>
            <person name="Studer B."/>
        </authorList>
    </citation>
    <scope>NUCLEOTIDE SEQUENCE</scope>
    <source>
        <strain evidence="3">02402/16</strain>
        <tissue evidence="3">Leaf</tissue>
    </source>
</reference>
<dbReference type="EMBL" id="JAUUTY010000005">
    <property type="protein sequence ID" value="KAK1632189.1"/>
    <property type="molecule type" value="Genomic_DNA"/>
</dbReference>
<dbReference type="PANTHER" id="PTHR46506">
    <property type="entry name" value="OS05G0143600 PROTEIN"/>
    <property type="match status" value="1"/>
</dbReference>
<dbReference type="SMART" id="SM00915">
    <property type="entry name" value="Jacalin"/>
    <property type="match status" value="1"/>
</dbReference>
<dbReference type="SUPFAM" id="SSF51101">
    <property type="entry name" value="Mannose-binding lectins"/>
    <property type="match status" value="1"/>
</dbReference>
<dbReference type="CDD" id="cd09612">
    <property type="entry name" value="Jacalin"/>
    <property type="match status" value="1"/>
</dbReference>
<dbReference type="InterPro" id="IPR036404">
    <property type="entry name" value="Jacalin-like_lectin_dom_sf"/>
</dbReference>
<proteinExistence type="predicted"/>
<sequence length="203" mass="21866">MSKPVKIGPWGGAGGDERNVQAMPRRLVSVTIHSAEGIDGISFTYVGSDYVQYTEGPWGRTLNTESTITIDPTDYVTEISGTFGTAYDNTIVTSLKIATFNDQYPVTYGTPNGTPFHIPVLNGGKVVGFFGRSGDLLDAIGQEKERMMVNEIVSKLTSECWDKCITGAPGSKFSSGETTCITNCALRFLDMSQLIARKLGGSQ</sequence>
<dbReference type="Proteomes" id="UP001231189">
    <property type="component" value="Unassembled WGS sequence"/>
</dbReference>
<dbReference type="InterPro" id="IPR033734">
    <property type="entry name" value="Jacalin-like_lectin_dom_plant"/>
</dbReference>
<evidence type="ECO:0000313" key="4">
    <source>
        <dbReference type="Proteomes" id="UP001231189"/>
    </source>
</evidence>
<keyword evidence="1" id="KW-0430">Lectin</keyword>
<comment type="caution">
    <text evidence="3">The sequence shown here is derived from an EMBL/GenBank/DDBJ whole genome shotgun (WGS) entry which is preliminary data.</text>
</comment>
<dbReference type="PROSITE" id="PS51752">
    <property type="entry name" value="JACALIN_LECTIN"/>
    <property type="match status" value="1"/>
</dbReference>
<gene>
    <name evidence="3" type="ORF">QYE76_006504</name>
</gene>
<accession>A0AAD8RWX2</accession>
<keyword evidence="4" id="KW-1185">Reference proteome</keyword>
<name>A0AAD8RWX2_LOLMU</name>
<dbReference type="AlphaFoldDB" id="A0AAD8RWX2"/>
<dbReference type="InterPro" id="IPR001229">
    <property type="entry name" value="Jacalin-like_lectin_dom"/>
</dbReference>
<dbReference type="Gene3D" id="1.10.287.810">
    <property type="entry name" value="Mitochondrial import inner membrane translocase subunit tim13 like domains"/>
    <property type="match status" value="1"/>
</dbReference>
<evidence type="ECO:0000256" key="1">
    <source>
        <dbReference type="ARBA" id="ARBA00022734"/>
    </source>
</evidence>
<dbReference type="SUPFAM" id="SSF144122">
    <property type="entry name" value="Tim10-like"/>
    <property type="match status" value="1"/>
</dbReference>
<feature type="domain" description="Jacalin-type lectin" evidence="2">
    <location>
        <begin position="4"/>
        <end position="146"/>
    </location>
</feature>